<organism evidence="1 2">
    <name type="scientific">Pseudomonas koreensis</name>
    <dbReference type="NCBI Taxonomy" id="198620"/>
    <lineage>
        <taxon>Bacteria</taxon>
        <taxon>Pseudomonadati</taxon>
        <taxon>Pseudomonadota</taxon>
        <taxon>Gammaproteobacteria</taxon>
        <taxon>Pseudomonadales</taxon>
        <taxon>Pseudomonadaceae</taxon>
        <taxon>Pseudomonas</taxon>
    </lineage>
</organism>
<protein>
    <submittedName>
        <fullName evidence="1">Immunity 41 family protein</fullName>
    </submittedName>
</protein>
<proteinExistence type="predicted"/>
<dbReference type="EMBL" id="JAOSKY010000004">
    <property type="protein sequence ID" value="MCU7248005.1"/>
    <property type="molecule type" value="Genomic_DNA"/>
</dbReference>
<keyword evidence="2" id="KW-1185">Reference proteome</keyword>
<name>A0A9X2XFH8_9PSED</name>
<accession>A0A9X2XFH8</accession>
<evidence type="ECO:0000313" key="2">
    <source>
        <dbReference type="Proteomes" id="UP001139955"/>
    </source>
</evidence>
<reference evidence="1" key="1">
    <citation type="submission" date="2022-09" db="EMBL/GenBank/DDBJ databases">
        <authorList>
            <person name="Cesa-Luna C."/>
            <person name="Girard L."/>
            <person name="Lood C."/>
            <person name="Hofte M."/>
            <person name="De Mot R."/>
        </authorList>
    </citation>
    <scope>NUCLEOTIDE SEQUENCE</scope>
    <source>
        <strain evidence="1">B1M3-32</strain>
    </source>
</reference>
<dbReference type="Proteomes" id="UP001139955">
    <property type="component" value="Unassembled WGS sequence"/>
</dbReference>
<comment type="caution">
    <text evidence="1">The sequence shown here is derived from an EMBL/GenBank/DDBJ whole genome shotgun (WGS) entry which is preliminary data.</text>
</comment>
<dbReference type="RefSeq" id="WP_301621696.1">
    <property type="nucleotide sequence ID" value="NZ_JAOSKY010000004.1"/>
</dbReference>
<dbReference type="AlphaFoldDB" id="A0A9X2XFH8"/>
<reference evidence="1" key="2">
    <citation type="journal article" date="2023" name="mSystems">
        <title>Charting the Lipopeptidome of Nonpathogenic Pseudomonas.</title>
        <authorList>
            <person name="Cesa-Luna C."/>
            <person name="Geudens N."/>
            <person name="Girard L."/>
            <person name="De Roo V."/>
            <person name="Maklad H.R."/>
            <person name="Martins J.C."/>
            <person name="Hofte M."/>
            <person name="De Mot R."/>
        </authorList>
    </citation>
    <scope>NUCLEOTIDE SEQUENCE</scope>
    <source>
        <strain evidence="1">B1M3-32</strain>
    </source>
</reference>
<sequence>MDAHFIIDRNSARCEAFDDDSFIGQLHEAQIVAHDEYWQLEWALYQLATPKHFTQELSQKVFRIFSFSSHALASHFDRKDSFKIRNLKRKQVYEFRFRFKLVFEGFFAQKMPSPDYFSEVNPLLLGSSDD</sequence>
<evidence type="ECO:0000313" key="1">
    <source>
        <dbReference type="EMBL" id="MCU7248005.1"/>
    </source>
</evidence>
<gene>
    <name evidence="1" type="ORF">OC940_09360</name>
</gene>